<comment type="subcellular location">
    <subcellularLocation>
        <location evidence="1">Secreted</location>
    </subcellularLocation>
</comment>
<dbReference type="GO" id="GO:2000026">
    <property type="term" value="P:regulation of multicellular organismal development"/>
    <property type="evidence" value="ECO:0007669"/>
    <property type="project" value="UniProtKB-ARBA"/>
</dbReference>
<feature type="chain" id="PRO_5034676443" description="CCN family member 1" evidence="12">
    <location>
        <begin position="23"/>
        <end position="380"/>
    </location>
</feature>
<dbReference type="PROSITE" id="PS01225">
    <property type="entry name" value="CTCK_2"/>
    <property type="match status" value="1"/>
</dbReference>
<dbReference type="PIRSF" id="PIRSF036495">
    <property type="entry name" value="IGFBP_rP_CNN"/>
    <property type="match status" value="1"/>
</dbReference>
<keyword evidence="17" id="KW-1185">Reference proteome</keyword>
<feature type="domain" description="IGFBP N-terminal" evidence="15">
    <location>
        <begin position="12"/>
        <end position="103"/>
    </location>
</feature>
<dbReference type="FunFam" id="2.20.100.10:FF:000038">
    <property type="entry name" value="CYR61 isoform 1"/>
    <property type="match status" value="1"/>
</dbReference>
<dbReference type="SMART" id="SM00209">
    <property type="entry name" value="TSP1"/>
    <property type="match status" value="1"/>
</dbReference>
<evidence type="ECO:0000259" key="13">
    <source>
        <dbReference type="PROSITE" id="PS01225"/>
    </source>
</evidence>
<accession>A0A8D2J2A9</accession>
<dbReference type="GO" id="GO:0009891">
    <property type="term" value="P:positive regulation of biosynthetic process"/>
    <property type="evidence" value="ECO:0007669"/>
    <property type="project" value="UniProtKB-ARBA"/>
</dbReference>
<dbReference type="SMART" id="SM00214">
    <property type="entry name" value="VWC"/>
    <property type="match status" value="1"/>
</dbReference>
<evidence type="ECO:0000256" key="4">
    <source>
        <dbReference type="ARBA" id="ARBA00022553"/>
    </source>
</evidence>
<dbReference type="InterPro" id="IPR000884">
    <property type="entry name" value="TSP1_rpt"/>
</dbReference>
<dbReference type="PROSITE" id="PS01208">
    <property type="entry name" value="VWFC_1"/>
    <property type="match status" value="1"/>
</dbReference>
<dbReference type="GO" id="GO:0008201">
    <property type="term" value="F:heparin binding"/>
    <property type="evidence" value="ECO:0007669"/>
    <property type="project" value="TreeGrafter"/>
</dbReference>
<dbReference type="OMA" id="KNLPGWR"/>
<evidence type="ECO:0000256" key="8">
    <source>
        <dbReference type="ARBA" id="ARBA00039941"/>
    </source>
</evidence>
<dbReference type="SMART" id="SM00041">
    <property type="entry name" value="CT"/>
    <property type="match status" value="1"/>
</dbReference>
<dbReference type="SUPFAM" id="SSF82895">
    <property type="entry name" value="TSP-1 type 1 repeat"/>
    <property type="match status" value="1"/>
</dbReference>
<evidence type="ECO:0000256" key="10">
    <source>
        <dbReference type="ARBA" id="ARBA00042351"/>
    </source>
</evidence>
<protein>
    <recommendedName>
        <fullName evidence="8">CCN family member 1</fullName>
    </recommendedName>
    <alternativeName>
        <fullName evidence="10">Cellular communication network factor 1</fullName>
    </alternativeName>
    <alternativeName>
        <fullName evidence="9">Protein CYR61</fullName>
    </alternativeName>
</protein>
<dbReference type="Gene3D" id="2.20.100.10">
    <property type="entry name" value="Thrombospondin type-1 (TSP1) repeat"/>
    <property type="match status" value="1"/>
</dbReference>
<dbReference type="Pfam" id="PF00219">
    <property type="entry name" value="IGFBP"/>
    <property type="match status" value="1"/>
</dbReference>
<keyword evidence="4" id="KW-0597">Phosphoprotein</keyword>
<dbReference type="PROSITE" id="PS01185">
    <property type="entry name" value="CTCK_1"/>
    <property type="match status" value="1"/>
</dbReference>
<evidence type="ECO:0000259" key="15">
    <source>
        <dbReference type="PROSITE" id="PS51323"/>
    </source>
</evidence>
<dbReference type="GO" id="GO:0031012">
    <property type="term" value="C:extracellular matrix"/>
    <property type="evidence" value="ECO:0007669"/>
    <property type="project" value="TreeGrafter"/>
</dbReference>
<reference evidence="16" key="1">
    <citation type="submission" date="2025-08" db="UniProtKB">
        <authorList>
            <consortium name="Ensembl"/>
        </authorList>
    </citation>
    <scope>IDENTIFICATION</scope>
</reference>
<evidence type="ECO:0000256" key="11">
    <source>
        <dbReference type="PROSITE-ProRule" id="PRU00039"/>
    </source>
</evidence>
<dbReference type="SUPFAM" id="SSF57603">
    <property type="entry name" value="FnI-like domain"/>
    <property type="match status" value="1"/>
</dbReference>
<evidence type="ECO:0000256" key="12">
    <source>
        <dbReference type="SAM" id="SignalP"/>
    </source>
</evidence>
<dbReference type="InterPro" id="IPR006208">
    <property type="entry name" value="Glyco_hormone_CN"/>
</dbReference>
<dbReference type="PANTHER" id="PTHR11348">
    <property type="entry name" value="CONNECTIVE TISSUE GROWTH FACTOR-RELATED"/>
    <property type="match status" value="1"/>
</dbReference>
<dbReference type="GO" id="GO:0051240">
    <property type="term" value="P:positive regulation of multicellular organismal process"/>
    <property type="evidence" value="ECO:0007669"/>
    <property type="project" value="UniProtKB-ARBA"/>
</dbReference>
<feature type="domain" description="VWFC" evidence="14">
    <location>
        <begin position="107"/>
        <end position="173"/>
    </location>
</feature>
<dbReference type="AlphaFoldDB" id="A0A8D2J2A9"/>
<dbReference type="SMART" id="SM00121">
    <property type="entry name" value="IB"/>
    <property type="match status" value="1"/>
</dbReference>
<dbReference type="InterPro" id="IPR012395">
    <property type="entry name" value="IGFBP_CNN"/>
</dbReference>
<keyword evidence="5 12" id="KW-0732">Signal</keyword>
<feature type="signal peptide" evidence="12">
    <location>
        <begin position="1"/>
        <end position="22"/>
    </location>
</feature>
<evidence type="ECO:0000259" key="14">
    <source>
        <dbReference type="PROSITE" id="PS50184"/>
    </source>
</evidence>
<dbReference type="PROSITE" id="PS50092">
    <property type="entry name" value="TSP1"/>
    <property type="match status" value="1"/>
</dbReference>
<sequence length="380" mass="41159">TAMRLAVLPSATFLLCISLVAGSVSRGLCRCPAAALPHAVAPPGRLAAPPGISTVLDECGCCQVCARQLYEDCDALSPCDPHKGLECNLGADPLASRGICWAKQEGRTCEYNGQIYQNGENFQPSCKHQCTCIDGAVGCQPLCPMELPLASLGCPSPRLLKVPGQCCKKFVCRKGPKTYGEVSLGYHTNEETTGNELIYVGKGGHWKNLPGEPLFQSPVAKQQHKCLAQTTDWSPCSKSCGFGISTRVSSDNPQCKLIKETQLCQIRPCGQPDFTKLKKGKKCLRTHKVQEPVRFSYAGCKSPRRYQPSHCGACLDGRCCVPLRTRTLSVPFHCPDGSSFSKNVMMIHTCRCGPAYCPLLGEAAMGPQYQLNGDIHQFLE</sequence>
<dbReference type="InterPro" id="IPR009030">
    <property type="entry name" value="Growth_fac_rcpt_cys_sf"/>
</dbReference>
<dbReference type="GO" id="GO:0010556">
    <property type="term" value="P:regulation of macromolecule biosynthetic process"/>
    <property type="evidence" value="ECO:0007669"/>
    <property type="project" value="UniProtKB-ARBA"/>
</dbReference>
<evidence type="ECO:0000256" key="2">
    <source>
        <dbReference type="ARBA" id="ARBA00008125"/>
    </source>
</evidence>
<dbReference type="Pfam" id="PF00093">
    <property type="entry name" value="VWC"/>
    <property type="match status" value="1"/>
</dbReference>
<proteinExistence type="inferred from homology"/>
<evidence type="ECO:0000256" key="3">
    <source>
        <dbReference type="ARBA" id="ARBA00022525"/>
    </source>
</evidence>
<dbReference type="InterPro" id="IPR001007">
    <property type="entry name" value="VWF_dom"/>
</dbReference>
<dbReference type="InterPro" id="IPR006207">
    <property type="entry name" value="Cys_knot_C"/>
</dbReference>
<dbReference type="InterPro" id="IPR036383">
    <property type="entry name" value="TSP1_rpt_sf"/>
</dbReference>
<dbReference type="Pfam" id="PF19035">
    <property type="entry name" value="TSP1_CCN"/>
    <property type="match status" value="1"/>
</dbReference>
<dbReference type="GO" id="GO:0007165">
    <property type="term" value="P:signal transduction"/>
    <property type="evidence" value="ECO:0007669"/>
    <property type="project" value="InterPro"/>
</dbReference>
<keyword evidence="6" id="KW-1015">Disulfide bond</keyword>
<evidence type="ECO:0000256" key="6">
    <source>
        <dbReference type="ARBA" id="ARBA00023157"/>
    </source>
</evidence>
<comment type="similarity">
    <text evidence="2">Belongs to the CCN family.</text>
</comment>
<comment type="caution">
    <text evidence="11">Lacks conserved residue(s) required for the propagation of feature annotation.</text>
</comment>
<keyword evidence="3" id="KW-0964">Secreted</keyword>
<keyword evidence="7" id="KW-0340">Growth factor binding</keyword>
<dbReference type="Pfam" id="PF00007">
    <property type="entry name" value="Cys_knot"/>
    <property type="match status" value="1"/>
</dbReference>
<organism evidence="16 17">
    <name type="scientific">Varanus komodoensis</name>
    <name type="common">Komodo dragon</name>
    <dbReference type="NCBI Taxonomy" id="61221"/>
    <lineage>
        <taxon>Eukaryota</taxon>
        <taxon>Metazoa</taxon>
        <taxon>Chordata</taxon>
        <taxon>Craniata</taxon>
        <taxon>Vertebrata</taxon>
        <taxon>Euteleostomi</taxon>
        <taxon>Lepidosauria</taxon>
        <taxon>Squamata</taxon>
        <taxon>Bifurcata</taxon>
        <taxon>Unidentata</taxon>
        <taxon>Episquamata</taxon>
        <taxon>Toxicofera</taxon>
        <taxon>Anguimorpha</taxon>
        <taxon>Paleoanguimorpha</taxon>
        <taxon>Varanoidea</taxon>
        <taxon>Varanidae</taxon>
        <taxon>Varanus</taxon>
    </lineage>
</organism>
<dbReference type="GO" id="GO:0030335">
    <property type="term" value="P:positive regulation of cell migration"/>
    <property type="evidence" value="ECO:0007669"/>
    <property type="project" value="TreeGrafter"/>
</dbReference>
<dbReference type="InterPro" id="IPR043973">
    <property type="entry name" value="TSP1_CCN"/>
</dbReference>
<reference evidence="16" key="2">
    <citation type="submission" date="2025-09" db="UniProtKB">
        <authorList>
            <consortium name="Ensembl"/>
        </authorList>
    </citation>
    <scope>IDENTIFICATION</scope>
</reference>
<dbReference type="Ensembl" id="ENSVKKT00000003446.1">
    <property type="protein sequence ID" value="ENSVKKP00000003353.1"/>
    <property type="gene ID" value="ENSVKKG00000002524.1"/>
</dbReference>
<dbReference type="GO" id="GO:0005178">
    <property type="term" value="F:integrin binding"/>
    <property type="evidence" value="ECO:0007669"/>
    <property type="project" value="TreeGrafter"/>
</dbReference>
<dbReference type="InterPro" id="IPR050941">
    <property type="entry name" value="CCN"/>
</dbReference>
<evidence type="ECO:0000256" key="7">
    <source>
        <dbReference type="ARBA" id="ARBA00023183"/>
    </source>
</evidence>
<evidence type="ECO:0000256" key="1">
    <source>
        <dbReference type="ARBA" id="ARBA00004613"/>
    </source>
</evidence>
<dbReference type="SUPFAM" id="SSF57184">
    <property type="entry name" value="Growth factor receptor domain"/>
    <property type="match status" value="1"/>
</dbReference>
<dbReference type="InterPro" id="IPR000867">
    <property type="entry name" value="IGFBP-like"/>
</dbReference>
<dbReference type="GO" id="GO:0005615">
    <property type="term" value="C:extracellular space"/>
    <property type="evidence" value="ECO:0007669"/>
    <property type="project" value="TreeGrafter"/>
</dbReference>
<dbReference type="GO" id="GO:0019838">
    <property type="term" value="F:growth factor binding"/>
    <property type="evidence" value="ECO:0007669"/>
    <property type="project" value="UniProtKB-KW"/>
</dbReference>
<evidence type="ECO:0000313" key="16">
    <source>
        <dbReference type="Ensembl" id="ENSVKKP00000003353.1"/>
    </source>
</evidence>
<name>A0A8D2J2A9_VARKO</name>
<evidence type="ECO:0000313" key="17">
    <source>
        <dbReference type="Proteomes" id="UP000694545"/>
    </source>
</evidence>
<dbReference type="PROSITE" id="PS51323">
    <property type="entry name" value="IGFBP_N_2"/>
    <property type="match status" value="1"/>
</dbReference>
<dbReference type="Proteomes" id="UP000694545">
    <property type="component" value="Unplaced"/>
</dbReference>
<dbReference type="FunFam" id="2.10.70.10:FF:000015">
    <property type="entry name" value="CYR61 isoform 1"/>
    <property type="match status" value="1"/>
</dbReference>
<evidence type="ECO:0000256" key="9">
    <source>
        <dbReference type="ARBA" id="ARBA00042204"/>
    </source>
</evidence>
<dbReference type="Gene3D" id="2.10.70.10">
    <property type="entry name" value="Complement Module, domain 1"/>
    <property type="match status" value="1"/>
</dbReference>
<dbReference type="GO" id="GO:0007155">
    <property type="term" value="P:cell adhesion"/>
    <property type="evidence" value="ECO:0007669"/>
    <property type="project" value="TreeGrafter"/>
</dbReference>
<feature type="domain" description="CTCK" evidence="13">
    <location>
        <begin position="283"/>
        <end position="358"/>
    </location>
</feature>
<dbReference type="PROSITE" id="PS50184">
    <property type="entry name" value="VWFC_2"/>
    <property type="match status" value="1"/>
</dbReference>
<dbReference type="PANTHER" id="PTHR11348:SF18">
    <property type="entry name" value="CCN FAMILY MEMBER 1"/>
    <property type="match status" value="1"/>
</dbReference>
<dbReference type="GO" id="GO:0045597">
    <property type="term" value="P:positive regulation of cell differentiation"/>
    <property type="evidence" value="ECO:0007669"/>
    <property type="project" value="TreeGrafter"/>
</dbReference>
<evidence type="ECO:0000256" key="5">
    <source>
        <dbReference type="ARBA" id="ARBA00022729"/>
    </source>
</evidence>